<keyword evidence="3" id="KW-0804">Transcription</keyword>
<dbReference type="SMART" id="SM00345">
    <property type="entry name" value="HTH_GNTR"/>
    <property type="match status" value="1"/>
</dbReference>
<dbReference type="SMART" id="SM00895">
    <property type="entry name" value="FCD"/>
    <property type="match status" value="1"/>
</dbReference>
<evidence type="ECO:0000256" key="1">
    <source>
        <dbReference type="ARBA" id="ARBA00023015"/>
    </source>
</evidence>
<dbReference type="EMBL" id="CP108318">
    <property type="protein sequence ID" value="WTW59955.1"/>
    <property type="molecule type" value="Genomic_DNA"/>
</dbReference>
<dbReference type="Pfam" id="PF07729">
    <property type="entry name" value="FCD"/>
    <property type="match status" value="1"/>
</dbReference>
<dbReference type="InterPro" id="IPR008920">
    <property type="entry name" value="TF_FadR/GntR_C"/>
</dbReference>
<dbReference type="PROSITE" id="PS50949">
    <property type="entry name" value="HTH_GNTR"/>
    <property type="match status" value="1"/>
</dbReference>
<accession>A0AAU2UYU4</accession>
<dbReference type="SUPFAM" id="SSF46785">
    <property type="entry name" value="Winged helix' DNA-binding domain"/>
    <property type="match status" value="1"/>
</dbReference>
<protein>
    <submittedName>
        <fullName evidence="6">FCD domain-containing protein</fullName>
    </submittedName>
</protein>
<evidence type="ECO:0000256" key="4">
    <source>
        <dbReference type="SAM" id="MobiDB-lite"/>
    </source>
</evidence>
<dbReference type="Gene3D" id="1.20.120.530">
    <property type="entry name" value="GntR ligand-binding domain-like"/>
    <property type="match status" value="1"/>
</dbReference>
<dbReference type="InterPro" id="IPR036388">
    <property type="entry name" value="WH-like_DNA-bd_sf"/>
</dbReference>
<sequence length="251" mass="27155">MTGTARGTAGGNEEEAPYRPGYEVAAEQLLELIASMDLRPGDRLPTELDLAGRLGTSRTVVREGIKILSALGRVRAQKGRGLYVADDPGMLGSGRFGGFFLPTNLDHLFMLFEFRRVQETEASRLASVRATPVELRAIEKAADTCRRAFESGDVELFEQGDDAFHAGIAAAAHNAFLAVAVQEARRLQSQSGVIALRGTLGGHGAAAIEEHDAIFHAIRDGRPEDAALAATTHIDNTLEDYRKKIQRRVFG</sequence>
<dbReference type="AlphaFoldDB" id="A0AAU2UYU4"/>
<dbReference type="PANTHER" id="PTHR43537:SF5">
    <property type="entry name" value="UXU OPERON TRANSCRIPTIONAL REGULATOR"/>
    <property type="match status" value="1"/>
</dbReference>
<evidence type="ECO:0000313" key="6">
    <source>
        <dbReference type="EMBL" id="WTW59955.1"/>
    </source>
</evidence>
<dbReference type="InterPro" id="IPR036390">
    <property type="entry name" value="WH_DNA-bd_sf"/>
</dbReference>
<feature type="domain" description="HTH gntR-type" evidence="5">
    <location>
        <begin position="19"/>
        <end position="87"/>
    </location>
</feature>
<dbReference type="GO" id="GO:0003677">
    <property type="term" value="F:DNA binding"/>
    <property type="evidence" value="ECO:0007669"/>
    <property type="project" value="UniProtKB-KW"/>
</dbReference>
<name>A0AAU2UYU4_9ACTN</name>
<keyword evidence="2" id="KW-0238">DNA-binding</keyword>
<dbReference type="InterPro" id="IPR011711">
    <property type="entry name" value="GntR_C"/>
</dbReference>
<gene>
    <name evidence="6" type="ORF">OG549_04500</name>
</gene>
<dbReference type="CDD" id="cd07377">
    <property type="entry name" value="WHTH_GntR"/>
    <property type="match status" value="1"/>
</dbReference>
<evidence type="ECO:0000256" key="3">
    <source>
        <dbReference type="ARBA" id="ARBA00023163"/>
    </source>
</evidence>
<organism evidence="6">
    <name type="scientific">Streptomyces sp. NBC_00003</name>
    <dbReference type="NCBI Taxonomy" id="2903608"/>
    <lineage>
        <taxon>Bacteria</taxon>
        <taxon>Bacillati</taxon>
        <taxon>Actinomycetota</taxon>
        <taxon>Actinomycetes</taxon>
        <taxon>Kitasatosporales</taxon>
        <taxon>Streptomycetaceae</taxon>
        <taxon>Streptomyces</taxon>
    </lineage>
</organism>
<keyword evidence="1" id="KW-0805">Transcription regulation</keyword>
<evidence type="ECO:0000256" key="2">
    <source>
        <dbReference type="ARBA" id="ARBA00023125"/>
    </source>
</evidence>
<dbReference type="InterPro" id="IPR000524">
    <property type="entry name" value="Tscrpt_reg_HTH_GntR"/>
</dbReference>
<dbReference type="Gene3D" id="1.10.10.10">
    <property type="entry name" value="Winged helix-like DNA-binding domain superfamily/Winged helix DNA-binding domain"/>
    <property type="match status" value="1"/>
</dbReference>
<dbReference type="PRINTS" id="PR00035">
    <property type="entry name" value="HTHGNTR"/>
</dbReference>
<dbReference type="SUPFAM" id="SSF48008">
    <property type="entry name" value="GntR ligand-binding domain-like"/>
    <property type="match status" value="1"/>
</dbReference>
<evidence type="ECO:0000259" key="5">
    <source>
        <dbReference type="PROSITE" id="PS50949"/>
    </source>
</evidence>
<reference evidence="6" key="1">
    <citation type="submission" date="2022-10" db="EMBL/GenBank/DDBJ databases">
        <title>The complete genomes of actinobacterial strains from the NBC collection.</title>
        <authorList>
            <person name="Joergensen T.S."/>
            <person name="Alvarez Arevalo M."/>
            <person name="Sterndorff E.B."/>
            <person name="Faurdal D."/>
            <person name="Vuksanovic O."/>
            <person name="Mourched A.-S."/>
            <person name="Charusanti P."/>
            <person name="Shaw S."/>
            <person name="Blin K."/>
            <person name="Weber T."/>
        </authorList>
    </citation>
    <scope>NUCLEOTIDE SEQUENCE</scope>
    <source>
        <strain evidence="6">NBC_00003</strain>
    </source>
</reference>
<dbReference type="GO" id="GO:0003700">
    <property type="term" value="F:DNA-binding transcription factor activity"/>
    <property type="evidence" value="ECO:0007669"/>
    <property type="project" value="InterPro"/>
</dbReference>
<dbReference type="Pfam" id="PF00392">
    <property type="entry name" value="GntR"/>
    <property type="match status" value="1"/>
</dbReference>
<dbReference type="PANTHER" id="PTHR43537">
    <property type="entry name" value="TRANSCRIPTIONAL REGULATOR, GNTR FAMILY"/>
    <property type="match status" value="1"/>
</dbReference>
<proteinExistence type="predicted"/>
<feature type="region of interest" description="Disordered" evidence="4">
    <location>
        <begin position="1"/>
        <end position="20"/>
    </location>
</feature>